<keyword evidence="9" id="KW-1185">Reference proteome</keyword>
<gene>
    <name evidence="8" type="ORF">SAMN05421779_10715</name>
</gene>
<evidence type="ECO:0000313" key="8">
    <source>
        <dbReference type="EMBL" id="SIT10786.1"/>
    </source>
</evidence>
<dbReference type="EMBL" id="FTOA01000007">
    <property type="protein sequence ID" value="SIT10786.1"/>
    <property type="molecule type" value="Genomic_DNA"/>
</dbReference>
<dbReference type="InterPro" id="IPR002129">
    <property type="entry name" value="PyrdxlP-dep_de-COase"/>
</dbReference>
<evidence type="ECO:0000256" key="2">
    <source>
        <dbReference type="ARBA" id="ARBA00009533"/>
    </source>
</evidence>
<dbReference type="Proteomes" id="UP000185678">
    <property type="component" value="Unassembled WGS sequence"/>
</dbReference>
<proteinExistence type="inferred from homology"/>
<evidence type="ECO:0000256" key="6">
    <source>
        <dbReference type="PIRSR" id="PIRSR602129-50"/>
    </source>
</evidence>
<dbReference type="InterPro" id="IPR015421">
    <property type="entry name" value="PyrdxlP-dep_Trfase_major"/>
</dbReference>
<dbReference type="Gene3D" id="3.90.1150.10">
    <property type="entry name" value="Aspartate Aminotransferase, domain 1"/>
    <property type="match status" value="1"/>
</dbReference>
<organism evidence="8 9">
    <name type="scientific">Insolitispirillum peregrinum</name>
    <dbReference type="NCBI Taxonomy" id="80876"/>
    <lineage>
        <taxon>Bacteria</taxon>
        <taxon>Pseudomonadati</taxon>
        <taxon>Pseudomonadota</taxon>
        <taxon>Alphaproteobacteria</taxon>
        <taxon>Rhodospirillales</taxon>
        <taxon>Novispirillaceae</taxon>
        <taxon>Insolitispirillum</taxon>
    </lineage>
</organism>
<comment type="similarity">
    <text evidence="2 7">Belongs to the group II decarboxylase family.</text>
</comment>
<keyword evidence="5 7" id="KW-0456">Lyase</keyword>
<dbReference type="RefSeq" id="WP_076401630.1">
    <property type="nucleotide sequence ID" value="NZ_FTOA01000007.1"/>
</dbReference>
<dbReference type="InterPro" id="IPR010977">
    <property type="entry name" value="Aromatic_deC"/>
</dbReference>
<dbReference type="Pfam" id="PF00282">
    <property type="entry name" value="Pyridoxal_deC"/>
    <property type="match status" value="1"/>
</dbReference>
<dbReference type="SUPFAM" id="SSF53383">
    <property type="entry name" value="PLP-dependent transferases"/>
    <property type="match status" value="1"/>
</dbReference>
<dbReference type="InterPro" id="IPR015422">
    <property type="entry name" value="PyrdxlP-dep_Trfase_small"/>
</dbReference>
<evidence type="ECO:0000256" key="5">
    <source>
        <dbReference type="ARBA" id="ARBA00023239"/>
    </source>
</evidence>
<reference evidence="8 9" key="1">
    <citation type="submission" date="2017-01" db="EMBL/GenBank/DDBJ databases">
        <authorList>
            <person name="Mah S.A."/>
            <person name="Swanson W.J."/>
            <person name="Moy G.W."/>
            <person name="Vacquier V.D."/>
        </authorList>
    </citation>
    <scope>NUCLEOTIDE SEQUENCE [LARGE SCALE GENOMIC DNA]</scope>
    <source>
        <strain evidence="8 9">DSM 11589</strain>
    </source>
</reference>
<keyword evidence="4 6" id="KW-0663">Pyridoxal phosphate</keyword>
<evidence type="ECO:0000256" key="1">
    <source>
        <dbReference type="ARBA" id="ARBA00001933"/>
    </source>
</evidence>
<dbReference type="OrthoDB" id="9803665at2"/>
<dbReference type="GO" id="GO:0019752">
    <property type="term" value="P:carboxylic acid metabolic process"/>
    <property type="evidence" value="ECO:0007669"/>
    <property type="project" value="InterPro"/>
</dbReference>
<dbReference type="AlphaFoldDB" id="A0A1N7PJP3"/>
<dbReference type="PANTHER" id="PTHR11999">
    <property type="entry name" value="GROUP II PYRIDOXAL-5-PHOSPHATE DECARBOXYLASE"/>
    <property type="match status" value="1"/>
</dbReference>
<protein>
    <submittedName>
        <fullName evidence="8">Glutamate or tyrosine decarboxylase</fullName>
    </submittedName>
</protein>
<sequence>MAHDAALFQDAATRAAAYLDGVSDRPVAPTAQALKALAAFDEPLPQHGSDGSAILATLDRLGSPATMATNAGRFFGFVIGGAHPVPLAAHCLTLAWDQNVGPRILSPIGAKLEDVASRWVLELLGLPASCATAFVTGAGMASFTALTAARRALLQRAGWDVDADGLYDAPRLRVVASAEIHPTIRKALGLLGLGRNQLHEVPTDVQGRLRVDALPPLDERTIVCVQAGNINSGAIDPVAEVCTKARAAGAWVHVDGAIGLWALASPRLRPLLAGVTEADSWATDGHKSLNLPYDNAVAIVRDAAALTQAMSIRAPYLLDSGEREPYDTTPGLSRRMRGADWWALIKALGQDGIAAMIETMHSQTLQIAACLQQAGWQVLNDVVLNQICAIPPDGNVLAVTTRICQEGRCWVGPTHWQGKEAIRISLSSCHTTGDDVDMALNALLAAAPRHSHGIV</sequence>
<dbReference type="GO" id="GO:0016831">
    <property type="term" value="F:carboxy-lyase activity"/>
    <property type="evidence" value="ECO:0007669"/>
    <property type="project" value="UniProtKB-KW"/>
</dbReference>
<evidence type="ECO:0000256" key="4">
    <source>
        <dbReference type="ARBA" id="ARBA00022898"/>
    </source>
</evidence>
<accession>A0A1N7PJP3</accession>
<dbReference type="InterPro" id="IPR015424">
    <property type="entry name" value="PyrdxlP-dep_Trfase"/>
</dbReference>
<comment type="cofactor">
    <cofactor evidence="1 6 7">
        <name>pyridoxal 5'-phosphate</name>
        <dbReference type="ChEBI" id="CHEBI:597326"/>
    </cofactor>
</comment>
<evidence type="ECO:0000256" key="7">
    <source>
        <dbReference type="RuleBase" id="RU000382"/>
    </source>
</evidence>
<dbReference type="PANTHER" id="PTHR11999:SF70">
    <property type="entry name" value="MIP05841P"/>
    <property type="match status" value="1"/>
</dbReference>
<name>A0A1N7PJP3_9PROT</name>
<dbReference type="Gene3D" id="3.40.640.10">
    <property type="entry name" value="Type I PLP-dependent aspartate aminotransferase-like (Major domain)"/>
    <property type="match status" value="1"/>
</dbReference>
<evidence type="ECO:0000313" key="9">
    <source>
        <dbReference type="Proteomes" id="UP000185678"/>
    </source>
</evidence>
<feature type="modified residue" description="N6-(pyridoxal phosphate)lysine" evidence="6">
    <location>
        <position position="287"/>
    </location>
</feature>
<evidence type="ECO:0000256" key="3">
    <source>
        <dbReference type="ARBA" id="ARBA00022793"/>
    </source>
</evidence>
<keyword evidence="3" id="KW-0210">Decarboxylase</keyword>
<dbReference type="GO" id="GO:0030170">
    <property type="term" value="F:pyridoxal phosphate binding"/>
    <property type="evidence" value="ECO:0007669"/>
    <property type="project" value="InterPro"/>
</dbReference>
<dbReference type="STRING" id="80876.SAMN05421779_10715"/>